<dbReference type="AlphaFoldDB" id="E8R6X3"/>
<evidence type="ECO:0000256" key="5">
    <source>
        <dbReference type="ARBA" id="ARBA00023136"/>
    </source>
</evidence>
<keyword evidence="5 6" id="KW-0472">Membrane</keyword>
<name>E8R6X3_ISOPI</name>
<dbReference type="KEGG" id="ipa:Isop_3760"/>
<evidence type="ECO:0000313" key="7">
    <source>
        <dbReference type="EMBL" id="ADV64316.1"/>
    </source>
</evidence>
<evidence type="ECO:0000256" key="6">
    <source>
        <dbReference type="SAM" id="Phobius"/>
    </source>
</evidence>
<feature type="transmembrane region" description="Helical" evidence="6">
    <location>
        <begin position="89"/>
        <end position="113"/>
    </location>
</feature>
<feature type="transmembrane region" description="Helical" evidence="6">
    <location>
        <begin position="16"/>
        <end position="35"/>
    </location>
</feature>
<geneLocation type="plasmid" evidence="7 8">
    <name>pISOP01</name>
</geneLocation>
<dbReference type="eggNOG" id="COG2244">
    <property type="taxonomic scope" value="Bacteria"/>
</dbReference>
<reference key="1">
    <citation type="submission" date="2010-11" db="EMBL/GenBank/DDBJ databases">
        <title>The complete sequence of plasmid of Isophaera pallida ATCC 43644.</title>
        <authorList>
            <consortium name="US DOE Joint Genome Institute (JGI-PGF)"/>
            <person name="Lucas S."/>
            <person name="Copeland A."/>
            <person name="Lapidus A."/>
            <person name="Bruce D."/>
            <person name="Goodwin L."/>
            <person name="Pitluck S."/>
            <person name="Kyrpides N."/>
            <person name="Mavromatis K."/>
            <person name="Pagani I."/>
            <person name="Ivanova N."/>
            <person name="Saunders E."/>
            <person name="Brettin T."/>
            <person name="Detter J.C."/>
            <person name="Han C."/>
            <person name="Tapia R."/>
            <person name="Land M."/>
            <person name="Hauser L."/>
            <person name="Markowitz V."/>
            <person name="Cheng J.-F."/>
            <person name="Hugenholtz P."/>
            <person name="Woyke T."/>
            <person name="Wu D."/>
            <person name="Eisen J.A."/>
        </authorList>
    </citation>
    <scope>NUCLEOTIDE SEQUENCE</scope>
    <source>
        <strain>ATCC 43644</strain>
    </source>
</reference>
<keyword evidence="2" id="KW-1003">Cell membrane</keyword>
<feature type="transmembrane region" description="Helical" evidence="6">
    <location>
        <begin position="423"/>
        <end position="441"/>
    </location>
</feature>
<evidence type="ECO:0000256" key="2">
    <source>
        <dbReference type="ARBA" id="ARBA00022475"/>
    </source>
</evidence>
<dbReference type="EMBL" id="CP002354">
    <property type="protein sequence ID" value="ADV64316.1"/>
    <property type="molecule type" value="Genomic_DNA"/>
</dbReference>
<comment type="subcellular location">
    <subcellularLocation>
        <location evidence="1">Cell membrane</location>
        <topology evidence="1">Multi-pass membrane protein</topology>
    </subcellularLocation>
</comment>
<dbReference type="HOGENOM" id="CLU_516572_0_0_0"/>
<gene>
    <name evidence="7" type="ordered locus">Isop_3760</name>
</gene>
<evidence type="ECO:0000256" key="3">
    <source>
        <dbReference type="ARBA" id="ARBA00022692"/>
    </source>
</evidence>
<accession>E8R6X3</accession>
<dbReference type="GO" id="GO:0005886">
    <property type="term" value="C:plasma membrane"/>
    <property type="evidence" value="ECO:0007669"/>
    <property type="project" value="UniProtKB-SubCell"/>
</dbReference>
<dbReference type="PANTHER" id="PTHR30250:SF26">
    <property type="entry name" value="PSMA PROTEIN"/>
    <property type="match status" value="1"/>
</dbReference>
<feature type="transmembrane region" description="Helical" evidence="6">
    <location>
        <begin position="133"/>
        <end position="155"/>
    </location>
</feature>
<organism evidence="7 8">
    <name type="scientific">Isosphaera pallida (strain ATCC 43644 / DSM 9630 / IS1B)</name>
    <dbReference type="NCBI Taxonomy" id="575540"/>
    <lineage>
        <taxon>Bacteria</taxon>
        <taxon>Pseudomonadati</taxon>
        <taxon>Planctomycetota</taxon>
        <taxon>Planctomycetia</taxon>
        <taxon>Isosphaerales</taxon>
        <taxon>Isosphaeraceae</taxon>
        <taxon>Isosphaera</taxon>
    </lineage>
</organism>
<keyword evidence="3 6" id="KW-0812">Transmembrane</keyword>
<dbReference type="InParanoid" id="E8R6X3"/>
<feature type="transmembrane region" description="Helical" evidence="6">
    <location>
        <begin position="399"/>
        <end position="417"/>
    </location>
</feature>
<feature type="transmembrane region" description="Helical" evidence="6">
    <location>
        <begin position="167"/>
        <end position="188"/>
    </location>
</feature>
<dbReference type="Proteomes" id="UP000008631">
    <property type="component" value="Plasmid pISOP01"/>
</dbReference>
<feature type="transmembrane region" description="Helical" evidence="6">
    <location>
        <begin position="453"/>
        <end position="471"/>
    </location>
</feature>
<proteinExistence type="predicted"/>
<keyword evidence="4 6" id="KW-1133">Transmembrane helix</keyword>
<evidence type="ECO:0000256" key="1">
    <source>
        <dbReference type="ARBA" id="ARBA00004651"/>
    </source>
</evidence>
<evidence type="ECO:0000313" key="8">
    <source>
        <dbReference type="Proteomes" id="UP000008631"/>
    </source>
</evidence>
<feature type="transmembrane region" description="Helical" evidence="6">
    <location>
        <begin position="194"/>
        <end position="215"/>
    </location>
</feature>
<dbReference type="InterPro" id="IPR050833">
    <property type="entry name" value="Poly_Biosynth_Transport"/>
</dbReference>
<keyword evidence="8" id="KW-1185">Reference proteome</keyword>
<evidence type="ECO:0000256" key="4">
    <source>
        <dbReference type="ARBA" id="ARBA00022989"/>
    </source>
</evidence>
<dbReference type="PANTHER" id="PTHR30250">
    <property type="entry name" value="PST FAMILY PREDICTED COLANIC ACID TRANSPORTER"/>
    <property type="match status" value="1"/>
</dbReference>
<feature type="transmembrane region" description="Helical" evidence="6">
    <location>
        <begin position="62"/>
        <end position="82"/>
    </location>
</feature>
<protein>
    <submittedName>
        <fullName evidence="7">Polysaccharide biosynthesis protein</fullName>
    </submittedName>
</protein>
<feature type="transmembrane region" description="Helical" evidence="6">
    <location>
        <begin position="483"/>
        <end position="506"/>
    </location>
</feature>
<feature type="transmembrane region" description="Helical" evidence="6">
    <location>
        <begin position="266"/>
        <end position="283"/>
    </location>
</feature>
<feature type="transmembrane region" description="Helical" evidence="6">
    <location>
        <begin position="364"/>
        <end position="387"/>
    </location>
</feature>
<sequence>MSGARPVTPNRSTQAVRAYAATLGFTVVTILLGLWSNRVLYPLLGDERFGAAKALTDWQSNLVILEFGLSGALAPMFARALARDDPRQLAMVVGLGVRAYVGVVILCGLAGIVLLPLMDHLVPVGPDLVHERFWAWLFLLAALPSLCASPCRTLLDARQLGWRVSLYLTLQAVVIVGLMVAFAARGYGVAGQTAATALGMLGFAAAVSIDAAWLLRREIRARAEPVCPPADDPPATRRELGRALRTLSLPTALLTIAGRLSLTTDILVVSAVLGSGAVPLFFFTTRLPLLAQAQLQAVASASWAGLAQLEHQGRRDVFVARLLELTRLTTILAVAALVPIACWGREFVALWMTDPQGQLYAGTLAASLSCANAWGVGLWSLWGWCFAGTGRPTPTLGPALLGAALNIALSLFLAQRLGVVGPLWGTFLGLFLVQLPWMARLLTQTFHVPLRPLAAALLQPLLLVVPLATLGQALRTLNPQPGWIALTLMMAATAVTALLLAWTLAIPNAERHAWRQRLRHILPRPHR</sequence>
<feature type="transmembrane region" description="Helical" evidence="6">
    <location>
        <begin position="328"/>
        <end position="352"/>
    </location>
</feature>
<keyword evidence="7" id="KW-0614">Plasmid</keyword>
<reference evidence="7 8" key="2">
    <citation type="journal article" date="2011" name="Stand. Genomic Sci.">
        <title>Complete genome sequence of Isosphaera pallida type strain (IS1B).</title>
        <authorList>
            <consortium name="US DOE Joint Genome Institute (JGI-PGF)"/>
            <person name="Goker M."/>
            <person name="Cleland D."/>
            <person name="Saunders E."/>
            <person name="Lapidus A."/>
            <person name="Nolan M."/>
            <person name="Lucas S."/>
            <person name="Hammon N."/>
            <person name="Deshpande S."/>
            <person name="Cheng J.F."/>
            <person name="Tapia R."/>
            <person name="Han C."/>
            <person name="Goodwin L."/>
            <person name="Pitluck S."/>
            <person name="Liolios K."/>
            <person name="Pagani I."/>
            <person name="Ivanova N."/>
            <person name="Mavromatis K."/>
            <person name="Pati A."/>
            <person name="Chen A."/>
            <person name="Palaniappan K."/>
            <person name="Land M."/>
            <person name="Hauser L."/>
            <person name="Chang Y.J."/>
            <person name="Jeffries C.D."/>
            <person name="Detter J.C."/>
            <person name="Beck B."/>
            <person name="Woyke T."/>
            <person name="Bristow J."/>
            <person name="Eisen J.A."/>
            <person name="Markowitz V."/>
            <person name="Hugenholtz P."/>
            <person name="Kyrpides N.C."/>
            <person name="Klenk H.P."/>
        </authorList>
    </citation>
    <scope>NUCLEOTIDE SEQUENCE [LARGE SCALE GENOMIC DNA]</scope>
    <source>
        <strain evidence="8">ATCC 43644 / DSM 9630 / IS1B</strain>
        <plasmid evidence="8">pISOP01</plasmid>
    </source>
</reference>